<evidence type="ECO:0000256" key="5">
    <source>
        <dbReference type="ARBA" id="ARBA00022989"/>
    </source>
</evidence>
<dbReference type="PROSITE" id="PS00922">
    <property type="entry name" value="TRANSGLYCOSYLASE"/>
    <property type="match status" value="1"/>
</dbReference>
<dbReference type="Gene3D" id="1.10.530.10">
    <property type="match status" value="1"/>
</dbReference>
<dbReference type="Pfam" id="PF01464">
    <property type="entry name" value="SLT"/>
    <property type="match status" value="1"/>
</dbReference>
<dbReference type="GO" id="GO:0008933">
    <property type="term" value="F:peptidoglycan lytic transglycosylase activity"/>
    <property type="evidence" value="ECO:0007669"/>
    <property type="project" value="InterPro"/>
</dbReference>
<dbReference type="GO" id="GO:0015031">
    <property type="term" value="P:protein transport"/>
    <property type="evidence" value="ECO:0007669"/>
    <property type="project" value="UniProtKB-KW"/>
</dbReference>
<dbReference type="SUPFAM" id="SSF53955">
    <property type="entry name" value="Lysozyme-like"/>
    <property type="match status" value="1"/>
</dbReference>
<keyword evidence="2" id="KW-0813">Transport</keyword>
<dbReference type="AlphaFoldDB" id="A0A7R8ZVK3"/>
<accession>A0A7R8ZVK3</accession>
<dbReference type="InterPro" id="IPR008258">
    <property type="entry name" value="Transglycosylase_SLT_dom_1"/>
</dbReference>
<sequence length="308" mass="34807">MALGALEIGLMAAAVLLLFGGRKIPELMRGLGTGIKEFKDATKEDTSVFIMPKATGQDWQSYDSQVFDEFEDAWRENLKASATLFEPSPNRGAVITEVSQSDLKKRLDYLNAATPMDLSYNSVVHGYVEKYLRMGQSYGRIMGLAEFYFPIFEEILAKYDIPDEIKYLAIVESNLNPRANSRVGAKGLWQFMYASGKAYGLEVNSYVDERYDPIKSTEAAAKYLSYLHKNLKDWNLALAAYNCGMGNVNKAISRSEPYFGLRHYNLELFNRFQKSRALMKIEPSDSAYFQIKTDVFSEPQCLIEIAAP</sequence>
<dbReference type="EMBL" id="OB666505">
    <property type="protein sequence ID" value="CAD7233556.1"/>
    <property type="molecule type" value="Genomic_DNA"/>
</dbReference>
<evidence type="ECO:0000256" key="1">
    <source>
        <dbReference type="ARBA" id="ARBA00004167"/>
    </source>
</evidence>
<keyword evidence="4" id="KW-0653">Protein transport</keyword>
<reference evidence="8" key="1">
    <citation type="submission" date="2020-11" db="EMBL/GenBank/DDBJ databases">
        <authorList>
            <person name="Tran Van P."/>
        </authorList>
    </citation>
    <scope>NUCLEOTIDE SEQUENCE</scope>
</reference>
<feature type="non-terminal residue" evidence="8">
    <location>
        <position position="1"/>
    </location>
</feature>
<dbReference type="GO" id="GO:0000270">
    <property type="term" value="P:peptidoglycan metabolic process"/>
    <property type="evidence" value="ECO:0007669"/>
    <property type="project" value="InterPro"/>
</dbReference>
<dbReference type="InterPro" id="IPR003369">
    <property type="entry name" value="TatA/B/E"/>
</dbReference>
<dbReference type="CDD" id="cd16894">
    <property type="entry name" value="MltD-like"/>
    <property type="match status" value="1"/>
</dbReference>
<dbReference type="InterPro" id="IPR023346">
    <property type="entry name" value="Lysozyme-like_dom_sf"/>
</dbReference>
<dbReference type="Pfam" id="PF02416">
    <property type="entry name" value="TatA_B_E"/>
    <property type="match status" value="1"/>
</dbReference>
<protein>
    <submittedName>
        <fullName evidence="8">Uncharacterized protein</fullName>
    </submittedName>
</protein>
<keyword evidence="3" id="KW-0812">Transmembrane</keyword>
<dbReference type="Gene3D" id="1.20.5.3310">
    <property type="match status" value="1"/>
</dbReference>
<keyword evidence="6" id="KW-0811">Translocation</keyword>
<name>A0A7R8ZVK3_9CRUS</name>
<evidence type="ECO:0000256" key="3">
    <source>
        <dbReference type="ARBA" id="ARBA00022692"/>
    </source>
</evidence>
<proteinExistence type="predicted"/>
<evidence type="ECO:0000313" key="8">
    <source>
        <dbReference type="EMBL" id="CAD7233556.1"/>
    </source>
</evidence>
<dbReference type="PANTHER" id="PTHR37423:SF2">
    <property type="entry name" value="MEMBRANE-BOUND LYTIC MUREIN TRANSGLYCOSYLASE C"/>
    <property type="match status" value="1"/>
</dbReference>
<gene>
    <name evidence="8" type="ORF">CTOB1V02_LOCUS11377</name>
</gene>
<comment type="subcellular location">
    <subcellularLocation>
        <location evidence="1">Membrane</location>
        <topology evidence="1">Single-pass membrane protein</topology>
    </subcellularLocation>
</comment>
<evidence type="ECO:0000256" key="6">
    <source>
        <dbReference type="ARBA" id="ARBA00023010"/>
    </source>
</evidence>
<dbReference type="PANTHER" id="PTHR37423">
    <property type="entry name" value="SOLUBLE LYTIC MUREIN TRANSGLYCOSYLASE-RELATED"/>
    <property type="match status" value="1"/>
</dbReference>
<keyword evidence="7" id="KW-0472">Membrane</keyword>
<organism evidence="8">
    <name type="scientific">Cyprideis torosa</name>
    <dbReference type="NCBI Taxonomy" id="163714"/>
    <lineage>
        <taxon>Eukaryota</taxon>
        <taxon>Metazoa</taxon>
        <taxon>Ecdysozoa</taxon>
        <taxon>Arthropoda</taxon>
        <taxon>Crustacea</taxon>
        <taxon>Oligostraca</taxon>
        <taxon>Ostracoda</taxon>
        <taxon>Podocopa</taxon>
        <taxon>Podocopida</taxon>
        <taxon>Cytherocopina</taxon>
        <taxon>Cytheroidea</taxon>
        <taxon>Cytherideidae</taxon>
        <taxon>Cyprideis</taxon>
    </lineage>
</organism>
<evidence type="ECO:0000256" key="7">
    <source>
        <dbReference type="ARBA" id="ARBA00023136"/>
    </source>
</evidence>
<dbReference type="OrthoDB" id="1923722at2759"/>
<dbReference type="InterPro" id="IPR000189">
    <property type="entry name" value="Transglyc_AS"/>
</dbReference>
<evidence type="ECO:0000256" key="2">
    <source>
        <dbReference type="ARBA" id="ARBA00022448"/>
    </source>
</evidence>
<dbReference type="GO" id="GO:0016020">
    <property type="term" value="C:membrane"/>
    <property type="evidence" value="ECO:0007669"/>
    <property type="project" value="InterPro"/>
</dbReference>
<keyword evidence="5" id="KW-1133">Transmembrane helix</keyword>
<evidence type="ECO:0000256" key="4">
    <source>
        <dbReference type="ARBA" id="ARBA00022927"/>
    </source>
</evidence>